<dbReference type="CDD" id="cd17546">
    <property type="entry name" value="REC_hyHK_CKI1_RcsC-like"/>
    <property type="match status" value="1"/>
</dbReference>
<evidence type="ECO:0000256" key="14">
    <source>
        <dbReference type="ARBA" id="ARBA00023026"/>
    </source>
</evidence>
<proteinExistence type="predicted"/>
<dbReference type="GO" id="GO:0000155">
    <property type="term" value="F:phosphorelay sensor kinase activity"/>
    <property type="evidence" value="ECO:0007669"/>
    <property type="project" value="InterPro"/>
</dbReference>
<feature type="domain" description="Histidine kinase" evidence="23">
    <location>
        <begin position="301"/>
        <end position="522"/>
    </location>
</feature>
<feature type="modified residue" description="Phosphohistidine" evidence="20">
    <location>
        <position position="890"/>
    </location>
</feature>
<evidence type="ECO:0000256" key="21">
    <source>
        <dbReference type="PROSITE-ProRule" id="PRU00169"/>
    </source>
</evidence>
<keyword evidence="4" id="KW-1003">Cell membrane</keyword>
<evidence type="ECO:0000256" key="16">
    <source>
        <dbReference type="ARBA" id="ARBA00058004"/>
    </source>
</evidence>
<comment type="subcellular location">
    <subcellularLocation>
        <location evidence="2">Cell membrane</location>
        <topology evidence="2">Multi-pass membrane protein</topology>
    </subcellularLocation>
</comment>
<evidence type="ECO:0000256" key="5">
    <source>
        <dbReference type="ARBA" id="ARBA00022553"/>
    </source>
</evidence>
<feature type="modified residue" description="4-aspartylphosphate" evidence="21">
    <location>
        <position position="743"/>
    </location>
</feature>
<gene>
    <name evidence="27" type="ORF">DES41_11918</name>
</gene>
<evidence type="ECO:0000259" key="24">
    <source>
        <dbReference type="PROSITE" id="PS50110"/>
    </source>
</evidence>
<feature type="transmembrane region" description="Helical" evidence="22">
    <location>
        <begin position="171"/>
        <end position="191"/>
    </location>
</feature>
<comment type="caution">
    <text evidence="27">The sequence shown here is derived from an EMBL/GenBank/DDBJ whole genome shotgun (WGS) entry which is preliminary data.</text>
</comment>
<evidence type="ECO:0000256" key="12">
    <source>
        <dbReference type="ARBA" id="ARBA00022989"/>
    </source>
</evidence>
<dbReference type="InterPro" id="IPR004358">
    <property type="entry name" value="Sig_transdc_His_kin-like_C"/>
</dbReference>
<keyword evidence="10" id="KW-0418">Kinase</keyword>
<dbReference type="Proteomes" id="UP000252884">
    <property type="component" value="Unassembled WGS sequence"/>
</dbReference>
<keyword evidence="9" id="KW-0547">Nucleotide-binding</keyword>
<dbReference type="SMART" id="SM00448">
    <property type="entry name" value="REC"/>
    <property type="match status" value="2"/>
</dbReference>
<accession>A0A368X643</accession>
<dbReference type="EMBL" id="QPJK01000019">
    <property type="protein sequence ID" value="RCW63413.1"/>
    <property type="molecule type" value="Genomic_DNA"/>
</dbReference>
<keyword evidence="14" id="KW-0843">Virulence</keyword>
<dbReference type="Pfam" id="PF02518">
    <property type="entry name" value="HATPase_c"/>
    <property type="match status" value="1"/>
</dbReference>
<keyword evidence="5 21" id="KW-0597">Phosphoprotein</keyword>
<dbReference type="Gene3D" id="3.30.565.10">
    <property type="entry name" value="Histidine kinase-like ATPase, C-terminal domain"/>
    <property type="match status" value="1"/>
</dbReference>
<dbReference type="Pfam" id="PF03707">
    <property type="entry name" value="MHYT"/>
    <property type="match status" value="4"/>
</dbReference>
<keyword evidence="6" id="KW-0808">Transferase</keyword>
<dbReference type="Pfam" id="PF01627">
    <property type="entry name" value="Hpt"/>
    <property type="match status" value="1"/>
</dbReference>
<feature type="transmembrane region" description="Helical" evidence="22">
    <location>
        <begin position="37"/>
        <end position="59"/>
    </location>
</feature>
<dbReference type="PROSITE" id="PS50924">
    <property type="entry name" value="MHYT"/>
    <property type="match status" value="1"/>
</dbReference>
<comment type="catalytic activity">
    <reaction evidence="1">
        <text>ATP + protein L-histidine = ADP + protein N-phospho-L-histidine.</text>
        <dbReference type="EC" id="2.7.13.3"/>
    </reaction>
</comment>
<dbReference type="Gene3D" id="1.20.120.160">
    <property type="entry name" value="HPT domain"/>
    <property type="match status" value="1"/>
</dbReference>
<evidence type="ECO:0000256" key="11">
    <source>
        <dbReference type="ARBA" id="ARBA00022840"/>
    </source>
</evidence>
<dbReference type="FunFam" id="3.30.565.10:FF:000010">
    <property type="entry name" value="Sensor histidine kinase RcsC"/>
    <property type="match status" value="1"/>
</dbReference>
<dbReference type="SUPFAM" id="SSF47384">
    <property type="entry name" value="Homodimeric domain of signal transducing histidine kinase"/>
    <property type="match status" value="1"/>
</dbReference>
<dbReference type="PROSITE" id="PS50894">
    <property type="entry name" value="HPT"/>
    <property type="match status" value="1"/>
</dbReference>
<evidence type="ECO:0000256" key="1">
    <source>
        <dbReference type="ARBA" id="ARBA00000085"/>
    </source>
</evidence>
<feature type="transmembrane region" description="Helical" evidence="22">
    <location>
        <begin position="71"/>
        <end position="95"/>
    </location>
</feature>
<dbReference type="PROSITE" id="PS50110">
    <property type="entry name" value="RESPONSE_REGULATORY"/>
    <property type="match status" value="2"/>
</dbReference>
<evidence type="ECO:0000256" key="8">
    <source>
        <dbReference type="ARBA" id="ARBA00022729"/>
    </source>
</evidence>
<evidence type="ECO:0000313" key="27">
    <source>
        <dbReference type="EMBL" id="RCW63413.1"/>
    </source>
</evidence>
<feature type="transmembrane region" description="Helical" evidence="22">
    <location>
        <begin position="203"/>
        <end position="225"/>
    </location>
</feature>
<reference evidence="27 28" key="1">
    <citation type="submission" date="2018-07" db="EMBL/GenBank/DDBJ databases">
        <title>Genomic Encyclopedia of Type Strains, Phase IV (KMG-IV): sequencing the most valuable type-strain genomes for metagenomic binning, comparative biology and taxonomic classification.</title>
        <authorList>
            <person name="Goeker M."/>
        </authorList>
    </citation>
    <scope>NUCLEOTIDE SEQUENCE [LARGE SCALE GENOMIC DNA]</scope>
    <source>
        <strain evidence="27 28">DSM 21634</strain>
    </source>
</reference>
<dbReference type="SUPFAM" id="SSF47226">
    <property type="entry name" value="Histidine-containing phosphotransfer domain, HPT domain"/>
    <property type="match status" value="1"/>
</dbReference>
<dbReference type="Gene3D" id="1.10.287.130">
    <property type="match status" value="1"/>
</dbReference>
<evidence type="ECO:0000256" key="9">
    <source>
        <dbReference type="ARBA" id="ARBA00022741"/>
    </source>
</evidence>
<comment type="function">
    <text evidence="16">Member of the two-component regulatory system BvgS/BvgA. Phosphorylates BvgA via a four-step phosphorelay in response to environmental signals.</text>
</comment>
<feature type="domain" description="HPt" evidence="25">
    <location>
        <begin position="851"/>
        <end position="953"/>
    </location>
</feature>
<evidence type="ECO:0000256" key="13">
    <source>
        <dbReference type="ARBA" id="ARBA00023012"/>
    </source>
</evidence>
<dbReference type="GO" id="GO:0005524">
    <property type="term" value="F:ATP binding"/>
    <property type="evidence" value="ECO:0007669"/>
    <property type="project" value="UniProtKB-KW"/>
</dbReference>
<keyword evidence="7 22" id="KW-0812">Transmembrane</keyword>
<evidence type="ECO:0000256" key="3">
    <source>
        <dbReference type="ARBA" id="ARBA00012438"/>
    </source>
</evidence>
<dbReference type="GO" id="GO:0005886">
    <property type="term" value="C:plasma membrane"/>
    <property type="evidence" value="ECO:0007669"/>
    <property type="project" value="UniProtKB-SubCell"/>
</dbReference>
<keyword evidence="8" id="KW-0732">Signal</keyword>
<dbReference type="SUPFAM" id="SSF52172">
    <property type="entry name" value="CheY-like"/>
    <property type="match status" value="2"/>
</dbReference>
<dbReference type="PRINTS" id="PR00344">
    <property type="entry name" value="BCTRLSENSOR"/>
</dbReference>
<evidence type="ECO:0000256" key="6">
    <source>
        <dbReference type="ARBA" id="ARBA00022679"/>
    </source>
</evidence>
<keyword evidence="15 22" id="KW-0472">Membrane</keyword>
<dbReference type="PANTHER" id="PTHR45339:SF1">
    <property type="entry name" value="HYBRID SIGNAL TRANSDUCTION HISTIDINE KINASE J"/>
    <property type="match status" value="1"/>
</dbReference>
<evidence type="ECO:0000256" key="10">
    <source>
        <dbReference type="ARBA" id="ARBA00022777"/>
    </source>
</evidence>
<dbReference type="InterPro" id="IPR005467">
    <property type="entry name" value="His_kinase_dom"/>
</dbReference>
<protein>
    <recommendedName>
        <fullName evidence="18">Sensory/regulatory protein RpfC</fullName>
        <ecNumber evidence="3">2.7.13.3</ecNumber>
    </recommendedName>
    <alternativeName>
        <fullName evidence="19">Virulence sensor protein BvgS</fullName>
    </alternativeName>
</protein>
<dbReference type="InterPro" id="IPR011006">
    <property type="entry name" value="CheY-like_superfamily"/>
</dbReference>
<sequence>MSTRVCWTNYCAHNATNRYTLPLINRAAETLTTSYNLWLVALSVAIAVVAAYATLGLAGRLAYSRDNSWRGWLAGGSLAMGFGIWAMHFVGMLALRVPIEFSYQALWTGLSMLPATLASAGLLMLIRKVARPHAGHILLGSVILGSGIGAMHYSGMLAIELAPPIRFDWGMVLVSVGVAVGLSIAGVWLAFRHARQAGAAWTRALGALVMGCTVAAMHYTGMAAARFADNCVSVPSAWGLPGTGLAAAVSVLAFVVLGFTILLTVLDARMSERNSELMHDLMAAKEQAEQAARAKSDFLANMSHEIRTPMNAIIGMSLLALQTDLTPRQRNYVEKAHRAAKGLLGIINDILDFSKIEAGKLTIEQVPFRLEQVLDDLANQVGFKADEKDLELVFDLPSEVPVLLVGDPLRLGQVLLNLANNAVKFTDRGEVTVGVRAVRTDAGHAELQFHVRDTGIGMTAAQVEKVFESFTQADSSTSRRYGGTGLGLAISRHLVELMDGRIWADSQPGKGSCFQFVLPFVRQTEVTEQAAPRMPLAQQIEGLRALVVDDNAMARDITAALATEMGLKVDTVTSGEAAVKAAAEAARIGMPYELLLVDWKMPGISGVEALRQLQEQKVDHARASIMVTAYAREEVMESARSAGVSLQAVLTKPVTPSTLLETIGEVLAPKAATAPATPTLLPGAAATALAGARVLLVEDNALNQELALDLLGQAGLHVVVAEHGRQALEMLTRDGDFDGVLMDCQMPVMDGFEATRAIRAEARWAKLPVLAMTANAMAGDRERVLAAGMNDHISKPIDVDEMFVTMARWIRPKVRRPAVVAKAAAPVPVSHTPGALPGIDVAGGLRRTQNNAQLYRRMLDKFASSNARFSQAFTAALDSGDLTLAARLAHTLRGTAGTIGANGVWEAATELELACNQGRARAQQMAALARVGRELSPVLAGLATLLAPADEPVVPAASVAPAQAQERLLELAGELRALLLESDPDAVNLSEALRAAAAGSTAQPVMEEVMEAVGDYRFDEALDALDRWSAHARP</sequence>
<evidence type="ECO:0000256" key="4">
    <source>
        <dbReference type="ARBA" id="ARBA00022475"/>
    </source>
</evidence>
<dbReference type="EC" id="2.7.13.3" evidence="3"/>
<evidence type="ECO:0000313" key="28">
    <source>
        <dbReference type="Proteomes" id="UP000252884"/>
    </source>
</evidence>
<dbReference type="InterPro" id="IPR003661">
    <property type="entry name" value="HisK_dim/P_dom"/>
</dbReference>
<feature type="modified residue" description="4-aspartylphosphate" evidence="21">
    <location>
        <position position="598"/>
    </location>
</feature>
<dbReference type="PANTHER" id="PTHR45339">
    <property type="entry name" value="HYBRID SIGNAL TRANSDUCTION HISTIDINE KINASE J"/>
    <property type="match status" value="1"/>
</dbReference>
<dbReference type="InterPro" id="IPR005330">
    <property type="entry name" value="MHYT_dom"/>
</dbReference>
<dbReference type="InterPro" id="IPR001789">
    <property type="entry name" value="Sig_transdc_resp-reg_receiver"/>
</dbReference>
<keyword evidence="13" id="KW-0902">Two-component regulatory system</keyword>
<organism evidence="27 28">
    <name type="scientific">Pseudorhodoferax soli</name>
    <dbReference type="NCBI Taxonomy" id="545864"/>
    <lineage>
        <taxon>Bacteria</taxon>
        <taxon>Pseudomonadati</taxon>
        <taxon>Pseudomonadota</taxon>
        <taxon>Betaproteobacteria</taxon>
        <taxon>Burkholderiales</taxon>
        <taxon>Comamonadaceae</taxon>
    </lineage>
</organism>
<evidence type="ECO:0000256" key="15">
    <source>
        <dbReference type="ARBA" id="ARBA00023136"/>
    </source>
</evidence>
<keyword evidence="12 22" id="KW-1133">Transmembrane helix</keyword>
<feature type="transmembrane region" description="Helical" evidence="22">
    <location>
        <begin position="101"/>
        <end position="125"/>
    </location>
</feature>
<evidence type="ECO:0000259" key="25">
    <source>
        <dbReference type="PROSITE" id="PS50894"/>
    </source>
</evidence>
<dbReference type="CDD" id="cd00082">
    <property type="entry name" value="HisKA"/>
    <property type="match status" value="1"/>
</dbReference>
<evidence type="ECO:0000256" key="2">
    <source>
        <dbReference type="ARBA" id="ARBA00004651"/>
    </source>
</evidence>
<feature type="transmembrane region" description="Helical" evidence="22">
    <location>
        <begin position="137"/>
        <end position="159"/>
    </location>
</feature>
<dbReference type="SMART" id="SM00388">
    <property type="entry name" value="HisKA"/>
    <property type="match status" value="1"/>
</dbReference>
<evidence type="ECO:0000256" key="17">
    <source>
        <dbReference type="ARBA" id="ARBA00064003"/>
    </source>
</evidence>
<dbReference type="FunFam" id="1.10.287.130:FF:000002">
    <property type="entry name" value="Two-component osmosensing histidine kinase"/>
    <property type="match status" value="1"/>
</dbReference>
<dbReference type="InterPro" id="IPR008207">
    <property type="entry name" value="Sig_transdc_His_kin_Hpt_dom"/>
</dbReference>
<feature type="domain" description="Response regulatory" evidence="24">
    <location>
        <begin position="693"/>
        <end position="810"/>
    </location>
</feature>
<evidence type="ECO:0000256" key="22">
    <source>
        <dbReference type="PROSITE-ProRule" id="PRU00244"/>
    </source>
</evidence>
<dbReference type="OrthoDB" id="5290456at2"/>
<dbReference type="SMART" id="SM00387">
    <property type="entry name" value="HATPase_c"/>
    <property type="match status" value="1"/>
</dbReference>
<dbReference type="SUPFAM" id="SSF55874">
    <property type="entry name" value="ATPase domain of HSP90 chaperone/DNA topoisomerase II/histidine kinase"/>
    <property type="match status" value="1"/>
</dbReference>
<dbReference type="Pfam" id="PF00072">
    <property type="entry name" value="Response_reg"/>
    <property type="match status" value="2"/>
</dbReference>
<evidence type="ECO:0000256" key="18">
    <source>
        <dbReference type="ARBA" id="ARBA00068150"/>
    </source>
</evidence>
<name>A0A368X643_9BURK</name>
<dbReference type="InterPro" id="IPR036641">
    <property type="entry name" value="HPT_dom_sf"/>
</dbReference>
<keyword evidence="11" id="KW-0067">ATP-binding</keyword>
<dbReference type="AlphaFoldDB" id="A0A368X643"/>
<keyword evidence="28" id="KW-1185">Reference proteome</keyword>
<dbReference type="InterPro" id="IPR003594">
    <property type="entry name" value="HATPase_dom"/>
</dbReference>
<dbReference type="InterPro" id="IPR036890">
    <property type="entry name" value="HATPase_C_sf"/>
</dbReference>
<evidence type="ECO:0000259" key="23">
    <source>
        <dbReference type="PROSITE" id="PS50109"/>
    </source>
</evidence>
<feature type="transmembrane region" description="Helical" evidence="22">
    <location>
        <begin position="245"/>
        <end position="266"/>
    </location>
</feature>
<feature type="domain" description="Response regulatory" evidence="24">
    <location>
        <begin position="544"/>
        <end position="667"/>
    </location>
</feature>
<evidence type="ECO:0000256" key="19">
    <source>
        <dbReference type="ARBA" id="ARBA00070152"/>
    </source>
</evidence>
<dbReference type="InterPro" id="IPR036097">
    <property type="entry name" value="HisK_dim/P_sf"/>
</dbReference>
<evidence type="ECO:0000256" key="20">
    <source>
        <dbReference type="PROSITE-ProRule" id="PRU00110"/>
    </source>
</evidence>
<dbReference type="PROSITE" id="PS50109">
    <property type="entry name" value="HIS_KIN"/>
    <property type="match status" value="1"/>
</dbReference>
<comment type="subunit">
    <text evidence="17">At low DSF concentrations, interacts with RpfF.</text>
</comment>
<feature type="domain" description="MHYT" evidence="26">
    <location>
        <begin position="35"/>
        <end position="228"/>
    </location>
</feature>
<evidence type="ECO:0000259" key="26">
    <source>
        <dbReference type="PROSITE" id="PS50924"/>
    </source>
</evidence>
<dbReference type="Pfam" id="PF00512">
    <property type="entry name" value="HisKA"/>
    <property type="match status" value="1"/>
</dbReference>
<dbReference type="CDD" id="cd16922">
    <property type="entry name" value="HATPase_EvgS-ArcB-TorS-like"/>
    <property type="match status" value="1"/>
</dbReference>
<evidence type="ECO:0000256" key="7">
    <source>
        <dbReference type="ARBA" id="ARBA00022692"/>
    </source>
</evidence>
<dbReference type="Gene3D" id="3.40.50.2300">
    <property type="match status" value="2"/>
</dbReference>